<dbReference type="EMBL" id="MZ475896">
    <property type="protein sequence ID" value="QYW04924.1"/>
    <property type="molecule type" value="Genomic_DNA"/>
</dbReference>
<organism evidence="1 2">
    <name type="scientific">Erwinia phage pEa_SNUABM_7</name>
    <dbReference type="NCBI Taxonomy" id="2866695"/>
    <lineage>
        <taxon>Viruses</taxon>
        <taxon>Duplodnaviria</taxon>
        <taxon>Heunggongvirae</taxon>
        <taxon>Uroviricota</taxon>
        <taxon>Caudoviricetes</taxon>
        <taxon>Snuvirus</taxon>
        <taxon>Snuvirus SNUABM7</taxon>
    </lineage>
</organism>
<evidence type="ECO:0000313" key="2">
    <source>
        <dbReference type="Proteomes" id="UP000827609"/>
    </source>
</evidence>
<keyword evidence="2" id="KW-1185">Reference proteome</keyword>
<proteinExistence type="predicted"/>
<evidence type="ECO:0000313" key="1">
    <source>
        <dbReference type="EMBL" id="QYW04924.1"/>
    </source>
</evidence>
<reference evidence="1" key="1">
    <citation type="submission" date="2021-06" db="EMBL/GenBank/DDBJ databases">
        <title>Complete genome sequence of Erwinia phage pEa_SNUABM_7.</title>
        <authorList>
            <person name="Kim S.G."/>
            <person name="Park S.C."/>
        </authorList>
    </citation>
    <scope>NUCLEOTIDE SEQUENCE</scope>
</reference>
<gene>
    <name evidence="1" type="ORF">pEaSNUABM7_00256</name>
</gene>
<name>A0AAE7WT48_9CAUD</name>
<dbReference type="Proteomes" id="UP000827609">
    <property type="component" value="Segment"/>
</dbReference>
<protein>
    <submittedName>
        <fullName evidence="1">Uncharacterized protein</fullName>
    </submittedName>
</protein>
<accession>A0AAE7WT48</accession>
<sequence length="113" mass="12575">MNASTFDFSIICTESFNINELNKIAVELNKLITNSQIKIEAAELDDEGTECILLAIGLDEDGEETGENGYSLHLDNGDYQIVYLGVPHPDFDKHELATSDFELFIKSVNGLEF</sequence>